<gene>
    <name evidence="2" type="ORF">HNQ71_005705</name>
</gene>
<evidence type="ECO:0000256" key="1">
    <source>
        <dbReference type="SAM" id="MobiDB-lite"/>
    </source>
</evidence>
<dbReference type="Proteomes" id="UP000556329">
    <property type="component" value="Unassembled WGS sequence"/>
</dbReference>
<keyword evidence="3" id="KW-1185">Reference proteome</keyword>
<dbReference type="AlphaFoldDB" id="A0A841PS80"/>
<comment type="caution">
    <text evidence="2">The sequence shown here is derived from an EMBL/GenBank/DDBJ whole genome shotgun (WGS) entry which is preliminary data.</text>
</comment>
<reference evidence="2 3" key="1">
    <citation type="submission" date="2020-08" db="EMBL/GenBank/DDBJ databases">
        <title>Genomic Encyclopedia of Type Strains, Phase IV (KMG-IV): sequencing the most valuable type-strain genomes for metagenomic binning, comparative biology and taxonomic classification.</title>
        <authorList>
            <person name="Goeker M."/>
        </authorList>
    </citation>
    <scope>NUCLEOTIDE SEQUENCE [LARGE SCALE GENOMIC DNA]</scope>
    <source>
        <strain evidence="2 3">DSM 100039</strain>
    </source>
</reference>
<feature type="region of interest" description="Disordered" evidence="1">
    <location>
        <begin position="51"/>
        <end position="114"/>
    </location>
</feature>
<protein>
    <submittedName>
        <fullName evidence="2">Uncharacterized protein</fullName>
    </submittedName>
</protein>
<accession>A0A841PS80</accession>
<sequence length="142" mass="16123">MPFETKILASSFSNPCFAFHPEHNFPVVYNVLPYPRPPRYADCGLTRRGFQAAATQARRNEIPRRGSGERRFPRRRSRPNDTTRSGHHRRKCGSQKGHGPGQRDTLRPPRSWIADVPGQGTFGWDCVWHRQPSCALRSAATG</sequence>
<feature type="compositionally biased region" description="Basic and acidic residues" evidence="1">
    <location>
        <begin position="58"/>
        <end position="71"/>
    </location>
</feature>
<organism evidence="2 3">
    <name type="scientific">Mesorhizobium sangaii</name>
    <dbReference type="NCBI Taxonomy" id="505389"/>
    <lineage>
        <taxon>Bacteria</taxon>
        <taxon>Pseudomonadati</taxon>
        <taxon>Pseudomonadota</taxon>
        <taxon>Alphaproteobacteria</taxon>
        <taxon>Hyphomicrobiales</taxon>
        <taxon>Phyllobacteriaceae</taxon>
        <taxon>Mesorhizobium</taxon>
    </lineage>
</organism>
<dbReference type="EMBL" id="JACHEF010000007">
    <property type="protein sequence ID" value="MBB6413009.1"/>
    <property type="molecule type" value="Genomic_DNA"/>
</dbReference>
<evidence type="ECO:0000313" key="2">
    <source>
        <dbReference type="EMBL" id="MBB6413009.1"/>
    </source>
</evidence>
<proteinExistence type="predicted"/>
<evidence type="ECO:0000313" key="3">
    <source>
        <dbReference type="Proteomes" id="UP000556329"/>
    </source>
</evidence>
<name>A0A841PS80_9HYPH</name>